<protein>
    <submittedName>
        <fullName evidence="6">Recombinase family protein</fullName>
    </submittedName>
</protein>
<sequence length="537" mass="60168">MPKAYSYLRFSTPEQMKGDSFRRQTTLAHEYAARNHLDLDDKLTFHDLGVSGFRGKNSETGRLAEFLEAVRTEFVPRGSYLLVESLDRISRQAARKAMKVLESICDEGITVVTLNDGRAYTEDILNNDPMALIMSLLVFIRANEESANKSIRLKAMWTGKRAKATQKPLTSNGPAWLRLNKDTGQWHVLAECADVVRRIFQEYLSGRGQGAITTSLNQERVPLFFRDTRKGKRVGAHWHRSYVRRLLENPAVIGAYIPQSTEYKDKKKLRKTAGQPVPGYFPAIIDEDTFQRAQALRMDTPSPLRGKNAHGETRNIFGGLAKCSRCGATMVYVSKGNYKGKPYTYLVCQKARVGAGCPYTLVPYSPVEEAFLRDAPVLLDSAPTNAEDSALLTEIERMDAALLGSSDHLEALADAYARTRLDALLKEMQAITTERDELQKRRDELSRKAGAVACPMATKRLLELDEALKAESLDRRKVNTLMRMVFERFTVDPDNCGAYLNWKTGGASQWVFFGFPKDKAETGVTNTEENPKAAKAA</sequence>
<gene>
    <name evidence="6" type="ORF">HMI49_25310</name>
</gene>
<feature type="domain" description="Recombinase" evidence="5">
    <location>
        <begin position="175"/>
        <end position="303"/>
    </location>
</feature>
<keyword evidence="1" id="KW-0238">DNA-binding</keyword>
<dbReference type="InterPro" id="IPR025827">
    <property type="entry name" value="Zn_ribbon_recom_dom"/>
</dbReference>
<dbReference type="PANTHER" id="PTHR30461">
    <property type="entry name" value="DNA-INVERTASE FROM LAMBDOID PROPHAGE"/>
    <property type="match status" value="1"/>
</dbReference>
<evidence type="ECO:0000256" key="3">
    <source>
        <dbReference type="SAM" id="Coils"/>
    </source>
</evidence>
<proteinExistence type="predicted"/>
<keyword evidence="7" id="KW-1185">Reference proteome</keyword>
<dbReference type="PROSITE" id="PS51737">
    <property type="entry name" value="RECOMBINASE_DNA_BIND"/>
    <property type="match status" value="1"/>
</dbReference>
<reference evidence="6 7" key="1">
    <citation type="submission" date="2020-05" db="EMBL/GenBank/DDBJ databases">
        <authorList>
            <person name="Whitworth D."/>
        </authorList>
    </citation>
    <scope>NUCLEOTIDE SEQUENCE [LARGE SCALE GENOMIC DNA]</scope>
    <source>
        <strain evidence="6 7">AB043B</strain>
    </source>
</reference>
<feature type="coiled-coil region" evidence="3">
    <location>
        <begin position="421"/>
        <end position="448"/>
    </location>
</feature>
<dbReference type="Gene3D" id="3.40.50.1390">
    <property type="entry name" value="Resolvase, N-terminal catalytic domain"/>
    <property type="match status" value="1"/>
</dbReference>
<name>A0A7Y4NU55_9BACT</name>
<dbReference type="CDD" id="cd00338">
    <property type="entry name" value="Ser_Recombinase"/>
    <property type="match status" value="1"/>
</dbReference>
<dbReference type="InterPro" id="IPR050639">
    <property type="entry name" value="SSR_resolvase"/>
</dbReference>
<dbReference type="PANTHER" id="PTHR30461:SF2">
    <property type="entry name" value="SERINE RECOMBINASE PINE-RELATED"/>
    <property type="match status" value="1"/>
</dbReference>
<dbReference type="InterPro" id="IPR011109">
    <property type="entry name" value="DNA_bind_recombinase_dom"/>
</dbReference>
<dbReference type="InterPro" id="IPR036162">
    <property type="entry name" value="Resolvase-like_N_sf"/>
</dbReference>
<evidence type="ECO:0000256" key="1">
    <source>
        <dbReference type="ARBA" id="ARBA00023125"/>
    </source>
</evidence>
<dbReference type="EMBL" id="JABFJV010000168">
    <property type="protein sequence ID" value="NOK36531.1"/>
    <property type="molecule type" value="Genomic_DNA"/>
</dbReference>
<organism evidence="6 7">
    <name type="scientific">Corallococcus exercitus</name>
    <dbReference type="NCBI Taxonomy" id="2316736"/>
    <lineage>
        <taxon>Bacteria</taxon>
        <taxon>Pseudomonadati</taxon>
        <taxon>Myxococcota</taxon>
        <taxon>Myxococcia</taxon>
        <taxon>Myxococcales</taxon>
        <taxon>Cystobacterineae</taxon>
        <taxon>Myxococcaceae</taxon>
        <taxon>Corallococcus</taxon>
    </lineage>
</organism>
<dbReference type="GO" id="GO:0003677">
    <property type="term" value="F:DNA binding"/>
    <property type="evidence" value="ECO:0007669"/>
    <property type="project" value="UniProtKB-KW"/>
</dbReference>
<evidence type="ECO:0000259" key="5">
    <source>
        <dbReference type="PROSITE" id="PS51737"/>
    </source>
</evidence>
<keyword evidence="3" id="KW-0175">Coiled coil</keyword>
<evidence type="ECO:0000313" key="7">
    <source>
        <dbReference type="Proteomes" id="UP000563426"/>
    </source>
</evidence>
<keyword evidence="2" id="KW-0233">DNA recombination</keyword>
<dbReference type="AlphaFoldDB" id="A0A7Y4NU55"/>
<accession>A0A7Y4NU55</accession>
<evidence type="ECO:0000259" key="4">
    <source>
        <dbReference type="PROSITE" id="PS51736"/>
    </source>
</evidence>
<dbReference type="GO" id="GO:0000150">
    <property type="term" value="F:DNA strand exchange activity"/>
    <property type="evidence" value="ECO:0007669"/>
    <property type="project" value="InterPro"/>
</dbReference>
<comment type="caution">
    <text evidence="6">The sequence shown here is derived from an EMBL/GenBank/DDBJ whole genome shotgun (WGS) entry which is preliminary data.</text>
</comment>
<dbReference type="SUPFAM" id="SSF53041">
    <property type="entry name" value="Resolvase-like"/>
    <property type="match status" value="1"/>
</dbReference>
<dbReference type="Proteomes" id="UP000563426">
    <property type="component" value="Unassembled WGS sequence"/>
</dbReference>
<dbReference type="Gene3D" id="3.90.1750.20">
    <property type="entry name" value="Putative Large Serine Recombinase, Chain B, Domain 2"/>
    <property type="match status" value="1"/>
</dbReference>
<evidence type="ECO:0000256" key="2">
    <source>
        <dbReference type="ARBA" id="ARBA00023172"/>
    </source>
</evidence>
<dbReference type="InterPro" id="IPR038109">
    <property type="entry name" value="DNA_bind_recomb_sf"/>
</dbReference>
<dbReference type="SMART" id="SM00857">
    <property type="entry name" value="Resolvase"/>
    <property type="match status" value="1"/>
</dbReference>
<dbReference type="Pfam" id="PF00239">
    <property type="entry name" value="Resolvase"/>
    <property type="match status" value="1"/>
</dbReference>
<feature type="domain" description="Resolvase/invertase-type recombinase catalytic" evidence="4">
    <location>
        <begin position="3"/>
        <end position="164"/>
    </location>
</feature>
<dbReference type="Pfam" id="PF13408">
    <property type="entry name" value="Zn_ribbon_recom"/>
    <property type="match status" value="1"/>
</dbReference>
<dbReference type="PROSITE" id="PS51736">
    <property type="entry name" value="RECOMBINASES_3"/>
    <property type="match status" value="1"/>
</dbReference>
<dbReference type="InterPro" id="IPR006119">
    <property type="entry name" value="Resolv_N"/>
</dbReference>
<dbReference type="Pfam" id="PF07508">
    <property type="entry name" value="Recombinase"/>
    <property type="match status" value="1"/>
</dbReference>
<dbReference type="RefSeq" id="WP_171436856.1">
    <property type="nucleotide sequence ID" value="NZ_JABFJV010000168.1"/>
</dbReference>
<evidence type="ECO:0000313" key="6">
    <source>
        <dbReference type="EMBL" id="NOK36531.1"/>
    </source>
</evidence>